<evidence type="ECO:0000259" key="2">
    <source>
        <dbReference type="Pfam" id="PF13386"/>
    </source>
</evidence>
<evidence type="ECO:0000313" key="3">
    <source>
        <dbReference type="EMBL" id="ACA39915.1"/>
    </source>
</evidence>
<dbReference type="KEGG" id="lsp:Bsph_2356"/>
<accession>B1HWT0</accession>
<feature type="transmembrane region" description="Helical" evidence="1">
    <location>
        <begin position="184"/>
        <end position="207"/>
    </location>
</feature>
<dbReference type="Proteomes" id="UP000002164">
    <property type="component" value="Chromosome"/>
</dbReference>
<dbReference type="Pfam" id="PF13386">
    <property type="entry name" value="DsbD_2"/>
    <property type="match status" value="1"/>
</dbReference>
<feature type="domain" description="Urease accessory protein UreH-like transmembrane" evidence="2">
    <location>
        <begin position="34"/>
        <end position="238"/>
    </location>
</feature>
<sequence>MFQLYSFLSAISQFMSEPINQFLNAYEHSAWAMALLLGLIGALAPCQITGNMSAITFYGNRTLQMKNNWQDILFFIFGKVVVFSGLGFLAWLFGQSFETKMTLYFPIFRQAIGPIMILTGLVLLGLLKLKFLNRLSNLIPPVMKGGKLGSFLMGASFSIAFCPTMFVLFFVWLMPIVTGTSYGFILPSIFGVATSVPLLIMLLFIYLFDAKRLILRRSMKMGRVIQLMAGILLLLLGIMDTITYWG</sequence>
<gene>
    <name evidence="3" type="ordered locus">Bsph_2356</name>
</gene>
<dbReference type="PANTHER" id="PTHR31272">
    <property type="entry name" value="CYTOCHROME C-TYPE BIOGENESIS PROTEIN HI_1454-RELATED"/>
    <property type="match status" value="1"/>
</dbReference>
<name>B1HWT0_LYSSC</name>
<dbReference type="EnsemblBacteria" id="ACA39915">
    <property type="protein sequence ID" value="ACA39915"/>
    <property type="gene ID" value="Bsph_2356"/>
</dbReference>
<dbReference type="InterPro" id="IPR051790">
    <property type="entry name" value="Cytochrome_c-biogenesis_DsbD"/>
</dbReference>
<evidence type="ECO:0000313" key="4">
    <source>
        <dbReference type="Proteomes" id="UP000002164"/>
    </source>
</evidence>
<feature type="transmembrane region" description="Helical" evidence="1">
    <location>
        <begin position="148"/>
        <end position="172"/>
    </location>
</feature>
<feature type="transmembrane region" description="Helical" evidence="1">
    <location>
        <begin position="227"/>
        <end position="245"/>
    </location>
</feature>
<feature type="transmembrane region" description="Helical" evidence="1">
    <location>
        <begin position="106"/>
        <end position="127"/>
    </location>
</feature>
<keyword evidence="1" id="KW-0812">Transmembrane</keyword>
<dbReference type="InterPro" id="IPR039447">
    <property type="entry name" value="UreH-like_TM_dom"/>
</dbReference>
<dbReference type="HOGENOM" id="CLU_087516_0_0_9"/>
<dbReference type="PANTHER" id="PTHR31272:SF4">
    <property type="entry name" value="CYTOCHROME C-TYPE BIOGENESIS PROTEIN HI_1454-RELATED"/>
    <property type="match status" value="1"/>
</dbReference>
<dbReference type="EMBL" id="CP000817">
    <property type="protein sequence ID" value="ACA39915.1"/>
    <property type="molecule type" value="Genomic_DNA"/>
</dbReference>
<keyword evidence="1" id="KW-1133">Transmembrane helix</keyword>
<evidence type="ECO:0000256" key="1">
    <source>
        <dbReference type="SAM" id="Phobius"/>
    </source>
</evidence>
<protein>
    <recommendedName>
        <fullName evidence="2">Urease accessory protein UreH-like transmembrane domain-containing protein</fullName>
    </recommendedName>
</protein>
<dbReference type="AlphaFoldDB" id="B1HWT0"/>
<reference evidence="3 4" key="1">
    <citation type="journal article" date="2008" name="J. Bacteriol.">
        <title>Complete genome sequence of the mosquitocidal bacterium Bacillus sphaericus C3-41 and comparison with those of closely related Bacillus species.</title>
        <authorList>
            <person name="Hu X."/>
            <person name="Fan W."/>
            <person name="Han B."/>
            <person name="Liu H."/>
            <person name="Zheng D."/>
            <person name="Li Q."/>
            <person name="Dong W."/>
            <person name="Yan J."/>
            <person name="Gao M."/>
            <person name="Berry C."/>
            <person name="Yuan Z."/>
        </authorList>
    </citation>
    <scope>NUCLEOTIDE SEQUENCE [LARGE SCALE GENOMIC DNA]</scope>
    <source>
        <strain evidence="3 4">C3-41</strain>
    </source>
</reference>
<feature type="transmembrane region" description="Helical" evidence="1">
    <location>
        <begin position="72"/>
        <end position="94"/>
    </location>
</feature>
<keyword evidence="1" id="KW-0472">Membrane</keyword>
<feature type="transmembrane region" description="Helical" evidence="1">
    <location>
        <begin position="32"/>
        <end position="60"/>
    </location>
</feature>
<proteinExistence type="predicted"/>
<organism evidence="3 4">
    <name type="scientific">Lysinibacillus sphaericus (strain C3-41)</name>
    <dbReference type="NCBI Taxonomy" id="444177"/>
    <lineage>
        <taxon>Bacteria</taxon>
        <taxon>Bacillati</taxon>
        <taxon>Bacillota</taxon>
        <taxon>Bacilli</taxon>
        <taxon>Bacillales</taxon>
        <taxon>Bacillaceae</taxon>
        <taxon>Lysinibacillus</taxon>
    </lineage>
</organism>